<dbReference type="PANTHER" id="PTHR43364">
    <property type="entry name" value="NADH-SPECIFIC METHYLGLYOXAL REDUCTASE-RELATED"/>
    <property type="match status" value="1"/>
</dbReference>
<evidence type="ECO:0000313" key="8">
    <source>
        <dbReference type="Proteomes" id="UP000800094"/>
    </source>
</evidence>
<comment type="pathway">
    <text evidence="1">Mycotoxin biosynthesis.</text>
</comment>
<dbReference type="Proteomes" id="UP000800094">
    <property type="component" value="Unassembled WGS sequence"/>
</dbReference>
<name>A0A6A6I424_9PLEO</name>
<evidence type="ECO:0000256" key="2">
    <source>
        <dbReference type="ARBA" id="ARBA00007905"/>
    </source>
</evidence>
<dbReference type="InterPro" id="IPR050523">
    <property type="entry name" value="AKR_Detox_Biosynth"/>
</dbReference>
<dbReference type="GO" id="GO:0016491">
    <property type="term" value="F:oxidoreductase activity"/>
    <property type="evidence" value="ECO:0007669"/>
    <property type="project" value="UniProtKB-KW"/>
</dbReference>
<keyword evidence="5" id="KW-0843">Virulence</keyword>
<evidence type="ECO:0000256" key="3">
    <source>
        <dbReference type="ARBA" id="ARBA00022857"/>
    </source>
</evidence>
<comment type="similarity">
    <text evidence="2">Belongs to the aldo/keto reductase family.</text>
</comment>
<dbReference type="FunFam" id="3.20.20.100:FF:000004">
    <property type="entry name" value="Oxidoreductase, aldo/keto reductase"/>
    <property type="match status" value="1"/>
</dbReference>
<accession>A0A6A6I424</accession>
<evidence type="ECO:0000256" key="1">
    <source>
        <dbReference type="ARBA" id="ARBA00004685"/>
    </source>
</evidence>
<evidence type="ECO:0000256" key="4">
    <source>
        <dbReference type="ARBA" id="ARBA00023002"/>
    </source>
</evidence>
<dbReference type="SUPFAM" id="SSF51430">
    <property type="entry name" value="NAD(P)-linked oxidoreductase"/>
    <property type="match status" value="1"/>
</dbReference>
<proteinExistence type="inferred from homology"/>
<dbReference type="GO" id="GO:0005829">
    <property type="term" value="C:cytosol"/>
    <property type="evidence" value="ECO:0007669"/>
    <property type="project" value="UniProtKB-ARBA"/>
</dbReference>
<gene>
    <name evidence="7" type="ORF">BU26DRAFT_464544</name>
</gene>
<dbReference type="AlphaFoldDB" id="A0A6A6I424"/>
<dbReference type="Gene3D" id="3.20.20.100">
    <property type="entry name" value="NADP-dependent oxidoreductase domain"/>
    <property type="match status" value="1"/>
</dbReference>
<dbReference type="OrthoDB" id="1720422at2759"/>
<sequence>MASGSSLRTIYQATVKDDGSPKMKYNRLGKSGLKVSAVILGAMGYGTPSIGGPWVLEEDKALPLLKYAYDKGINTWDTADFYSLGKSEEILGKAITTYGIPREKLVLMTKCFFGCGEEEVMKSGTLDPMVAMTNDGGLVNRAGLSRKHVLDAVEESVKRLGTYIDVLQIHRLDRDTPPEEIMRALNDVIESGKVRYIGASSMAAWEFQMLNNIASRNGWHTFISMQNYHNLLYREEEREMHAYCAHAGIGLVPWSPLAGGILARPWSARKSTTRSEDNPYVDLIAGPGDQAVVDRLEEVSKRLGKSMAQVATAWSLAKGVNPILGLSSERRIDEAVESVGLVLAEEDIKALEEVYKAKPVAPVF</sequence>
<reference evidence="7" key="1">
    <citation type="journal article" date="2020" name="Stud. Mycol.">
        <title>101 Dothideomycetes genomes: a test case for predicting lifestyles and emergence of pathogens.</title>
        <authorList>
            <person name="Haridas S."/>
            <person name="Albert R."/>
            <person name="Binder M."/>
            <person name="Bloem J."/>
            <person name="Labutti K."/>
            <person name="Salamov A."/>
            <person name="Andreopoulos B."/>
            <person name="Baker S."/>
            <person name="Barry K."/>
            <person name="Bills G."/>
            <person name="Bluhm B."/>
            <person name="Cannon C."/>
            <person name="Castanera R."/>
            <person name="Culley D."/>
            <person name="Daum C."/>
            <person name="Ezra D."/>
            <person name="Gonzalez J."/>
            <person name="Henrissat B."/>
            <person name="Kuo A."/>
            <person name="Liang C."/>
            <person name="Lipzen A."/>
            <person name="Lutzoni F."/>
            <person name="Magnuson J."/>
            <person name="Mondo S."/>
            <person name="Nolan M."/>
            <person name="Ohm R."/>
            <person name="Pangilinan J."/>
            <person name="Park H.-J."/>
            <person name="Ramirez L."/>
            <person name="Alfaro M."/>
            <person name="Sun H."/>
            <person name="Tritt A."/>
            <person name="Yoshinaga Y."/>
            <person name="Zwiers L.-H."/>
            <person name="Turgeon B."/>
            <person name="Goodwin S."/>
            <person name="Spatafora J."/>
            <person name="Crous P."/>
            <person name="Grigoriev I."/>
        </authorList>
    </citation>
    <scope>NUCLEOTIDE SEQUENCE</scope>
    <source>
        <strain evidence="7">CBS 122368</strain>
    </source>
</reference>
<keyword evidence="4" id="KW-0560">Oxidoreductase</keyword>
<organism evidence="7 8">
    <name type="scientific">Trematosphaeria pertusa</name>
    <dbReference type="NCBI Taxonomy" id="390896"/>
    <lineage>
        <taxon>Eukaryota</taxon>
        <taxon>Fungi</taxon>
        <taxon>Dikarya</taxon>
        <taxon>Ascomycota</taxon>
        <taxon>Pezizomycotina</taxon>
        <taxon>Dothideomycetes</taxon>
        <taxon>Pleosporomycetidae</taxon>
        <taxon>Pleosporales</taxon>
        <taxon>Massarineae</taxon>
        <taxon>Trematosphaeriaceae</taxon>
        <taxon>Trematosphaeria</taxon>
    </lineage>
</organism>
<dbReference type="GeneID" id="54578499"/>
<evidence type="ECO:0000256" key="5">
    <source>
        <dbReference type="ARBA" id="ARBA00023026"/>
    </source>
</evidence>
<protein>
    <submittedName>
        <fullName evidence="7">Aldo/keto reductase</fullName>
    </submittedName>
</protein>
<dbReference type="CDD" id="cd19079">
    <property type="entry name" value="AKR_EcYajO-like"/>
    <property type="match status" value="1"/>
</dbReference>
<dbReference type="EMBL" id="ML987203">
    <property type="protein sequence ID" value="KAF2244360.1"/>
    <property type="molecule type" value="Genomic_DNA"/>
</dbReference>
<keyword evidence="3" id="KW-0521">NADP</keyword>
<evidence type="ECO:0000313" key="7">
    <source>
        <dbReference type="EMBL" id="KAF2244360.1"/>
    </source>
</evidence>
<dbReference type="PANTHER" id="PTHR43364:SF15">
    <property type="entry name" value="ARYL-ALCOHOL DEHYDROGENASE AAD16-RELATED"/>
    <property type="match status" value="1"/>
</dbReference>
<dbReference type="InterPro" id="IPR036812">
    <property type="entry name" value="NAD(P)_OxRdtase_dom_sf"/>
</dbReference>
<dbReference type="RefSeq" id="XP_033679364.1">
    <property type="nucleotide sequence ID" value="XM_033825169.1"/>
</dbReference>
<dbReference type="InterPro" id="IPR023210">
    <property type="entry name" value="NADP_OxRdtase_dom"/>
</dbReference>
<keyword evidence="8" id="KW-1185">Reference proteome</keyword>
<dbReference type="Pfam" id="PF00248">
    <property type="entry name" value="Aldo_ket_red"/>
    <property type="match status" value="1"/>
</dbReference>
<evidence type="ECO:0000259" key="6">
    <source>
        <dbReference type="Pfam" id="PF00248"/>
    </source>
</evidence>
<feature type="domain" description="NADP-dependent oxidoreductase" evidence="6">
    <location>
        <begin position="43"/>
        <end position="355"/>
    </location>
</feature>